<sequence>MAAKEPHYMQPTKTSQMHELAAKKHMADVEQRKEEGRAGFLHDKEGEGSDVLYKPRGISVVGDHTLVKMDKGADRGLMKKYDNEAPKTRLDTASEVEEETTDSQKEESLPPAGSATPEPEGKLKSRGAFHKFKKMIGSKKAIAKTGLPSGIHAGRATDAEKA</sequence>
<accession>A0AAE0LJ84</accession>
<feature type="compositionally biased region" description="Basic and acidic residues" evidence="1">
    <location>
        <begin position="72"/>
        <end position="92"/>
    </location>
</feature>
<organism evidence="2 3">
    <name type="scientific">Cymbomonas tetramitiformis</name>
    <dbReference type="NCBI Taxonomy" id="36881"/>
    <lineage>
        <taxon>Eukaryota</taxon>
        <taxon>Viridiplantae</taxon>
        <taxon>Chlorophyta</taxon>
        <taxon>Pyramimonadophyceae</taxon>
        <taxon>Pyramimonadales</taxon>
        <taxon>Pyramimonadaceae</taxon>
        <taxon>Cymbomonas</taxon>
    </lineage>
</organism>
<keyword evidence="3" id="KW-1185">Reference proteome</keyword>
<feature type="region of interest" description="Disordered" evidence="1">
    <location>
        <begin position="72"/>
        <end position="130"/>
    </location>
</feature>
<dbReference type="EMBL" id="LGRX02000970">
    <property type="protein sequence ID" value="KAK3287193.1"/>
    <property type="molecule type" value="Genomic_DNA"/>
</dbReference>
<evidence type="ECO:0000313" key="3">
    <source>
        <dbReference type="Proteomes" id="UP001190700"/>
    </source>
</evidence>
<gene>
    <name evidence="2" type="ORF">CYMTET_5284</name>
</gene>
<feature type="region of interest" description="Disordered" evidence="1">
    <location>
        <begin position="143"/>
        <end position="162"/>
    </location>
</feature>
<comment type="caution">
    <text evidence="2">The sequence shown here is derived from an EMBL/GenBank/DDBJ whole genome shotgun (WGS) entry which is preliminary data.</text>
</comment>
<dbReference type="AlphaFoldDB" id="A0AAE0LJ84"/>
<feature type="region of interest" description="Disordered" evidence="1">
    <location>
        <begin position="1"/>
        <end position="51"/>
    </location>
</feature>
<evidence type="ECO:0000256" key="1">
    <source>
        <dbReference type="SAM" id="MobiDB-lite"/>
    </source>
</evidence>
<name>A0AAE0LJ84_9CHLO</name>
<protein>
    <submittedName>
        <fullName evidence="2">Uncharacterized protein</fullName>
    </submittedName>
</protein>
<dbReference type="Proteomes" id="UP001190700">
    <property type="component" value="Unassembled WGS sequence"/>
</dbReference>
<feature type="compositionally biased region" description="Basic and acidic residues" evidence="1">
    <location>
        <begin position="20"/>
        <end position="47"/>
    </location>
</feature>
<evidence type="ECO:0000313" key="2">
    <source>
        <dbReference type="EMBL" id="KAK3287193.1"/>
    </source>
</evidence>
<reference evidence="2 3" key="1">
    <citation type="journal article" date="2015" name="Genome Biol. Evol.">
        <title>Comparative Genomics of a Bacterivorous Green Alga Reveals Evolutionary Causalities and Consequences of Phago-Mixotrophic Mode of Nutrition.</title>
        <authorList>
            <person name="Burns J.A."/>
            <person name="Paasch A."/>
            <person name="Narechania A."/>
            <person name="Kim E."/>
        </authorList>
    </citation>
    <scope>NUCLEOTIDE SEQUENCE [LARGE SCALE GENOMIC DNA]</scope>
    <source>
        <strain evidence="2 3">PLY_AMNH</strain>
    </source>
</reference>
<proteinExistence type="predicted"/>